<reference evidence="1" key="1">
    <citation type="submission" date="2020-02" db="EMBL/GenBank/DDBJ databases">
        <authorList>
            <person name="Palmer J.M."/>
        </authorList>
    </citation>
    <scope>NUCLEOTIDE SEQUENCE</scope>
    <source>
        <strain evidence="1">EPUS1.4</strain>
        <tissue evidence="1">Thallus</tissue>
    </source>
</reference>
<dbReference type="AlphaFoldDB" id="A0A8H7A9P6"/>
<evidence type="ECO:0000313" key="2">
    <source>
        <dbReference type="Proteomes" id="UP000606974"/>
    </source>
</evidence>
<evidence type="ECO:0000313" key="1">
    <source>
        <dbReference type="EMBL" id="KAF7503131.1"/>
    </source>
</evidence>
<name>A0A8H7A9P6_9EURO</name>
<gene>
    <name evidence="1" type="ORF">GJ744_004273</name>
</gene>
<dbReference type="Proteomes" id="UP000606974">
    <property type="component" value="Unassembled WGS sequence"/>
</dbReference>
<protein>
    <submittedName>
        <fullName evidence="1">Uncharacterized protein</fullName>
    </submittedName>
</protein>
<dbReference type="EMBL" id="JAACFV010000195">
    <property type="protein sequence ID" value="KAF7503131.1"/>
    <property type="molecule type" value="Genomic_DNA"/>
</dbReference>
<keyword evidence="2" id="KW-1185">Reference proteome</keyword>
<sequence length="95" mass="10404">MEQGVLQTLDPDLKSSTTSVVAHTTFIPRMSEQKKAMATQLSAGQLLCLSAEERARFVQQNLSDNTQDGSLNIQNITGWDGLSEAKRALLGRELL</sequence>
<accession>A0A8H7A9P6</accession>
<comment type="caution">
    <text evidence="1">The sequence shown here is derived from an EMBL/GenBank/DDBJ whole genome shotgun (WGS) entry which is preliminary data.</text>
</comment>
<proteinExistence type="predicted"/>
<organism evidence="1 2">
    <name type="scientific">Endocarpon pusillum</name>
    <dbReference type="NCBI Taxonomy" id="364733"/>
    <lineage>
        <taxon>Eukaryota</taxon>
        <taxon>Fungi</taxon>
        <taxon>Dikarya</taxon>
        <taxon>Ascomycota</taxon>
        <taxon>Pezizomycotina</taxon>
        <taxon>Eurotiomycetes</taxon>
        <taxon>Chaetothyriomycetidae</taxon>
        <taxon>Verrucariales</taxon>
        <taxon>Verrucariaceae</taxon>
        <taxon>Endocarpon</taxon>
    </lineage>
</organism>